<dbReference type="GO" id="GO:0005737">
    <property type="term" value="C:cytoplasm"/>
    <property type="evidence" value="ECO:0007669"/>
    <property type="project" value="TreeGrafter"/>
</dbReference>
<feature type="domain" description="FlgD/Vpr Ig-like" evidence="4">
    <location>
        <begin position="715"/>
        <end position="770"/>
    </location>
</feature>
<proteinExistence type="predicted"/>
<dbReference type="Pfam" id="PF23598">
    <property type="entry name" value="LRR_14"/>
    <property type="match status" value="1"/>
</dbReference>
<dbReference type="InterPro" id="IPR025965">
    <property type="entry name" value="FlgD/Vpr_Ig-like"/>
</dbReference>
<dbReference type="AlphaFoldDB" id="A0A1F7FGX6"/>
<comment type="caution">
    <text evidence="6">The sequence shown here is derived from an EMBL/GenBank/DDBJ whole genome shotgun (WGS) entry which is preliminary data.</text>
</comment>
<dbReference type="Pfam" id="PF13855">
    <property type="entry name" value="LRR_8"/>
    <property type="match status" value="1"/>
</dbReference>
<gene>
    <name evidence="6" type="ORF">A2519_04950</name>
</gene>
<dbReference type="PROSITE" id="PS51450">
    <property type="entry name" value="LRR"/>
    <property type="match status" value="3"/>
</dbReference>
<dbReference type="InterPro" id="IPR055414">
    <property type="entry name" value="LRR_R13L4/SHOC2-like"/>
</dbReference>
<evidence type="ECO:0000256" key="1">
    <source>
        <dbReference type="ARBA" id="ARBA00022614"/>
    </source>
</evidence>
<dbReference type="Gene3D" id="2.60.40.4070">
    <property type="match status" value="1"/>
</dbReference>
<accession>A0A1F7FGX6</accession>
<feature type="signal peptide" evidence="3">
    <location>
        <begin position="1"/>
        <end position="17"/>
    </location>
</feature>
<dbReference type="SMART" id="SM00364">
    <property type="entry name" value="LRR_BAC"/>
    <property type="match status" value="11"/>
</dbReference>
<dbReference type="PANTHER" id="PTHR48051:SF1">
    <property type="entry name" value="RAS SUPPRESSOR PROTEIN 1"/>
    <property type="match status" value="1"/>
</dbReference>
<dbReference type="Gene3D" id="3.80.10.10">
    <property type="entry name" value="Ribonuclease Inhibitor"/>
    <property type="match status" value="3"/>
</dbReference>
<name>A0A1F7FGX6_UNCRA</name>
<protein>
    <submittedName>
        <fullName evidence="6">Uncharacterized protein</fullName>
    </submittedName>
</protein>
<dbReference type="InterPro" id="IPR001611">
    <property type="entry name" value="Leu-rich_rpt"/>
</dbReference>
<keyword evidence="2" id="KW-0677">Repeat</keyword>
<feature type="chain" id="PRO_5009528732" evidence="3">
    <location>
        <begin position="18"/>
        <end position="785"/>
    </location>
</feature>
<dbReference type="EMBL" id="MFYX01000049">
    <property type="protein sequence ID" value="OGK05747.1"/>
    <property type="molecule type" value="Genomic_DNA"/>
</dbReference>
<dbReference type="InterPro" id="IPR026444">
    <property type="entry name" value="Secre_tail"/>
</dbReference>
<dbReference type="Pfam" id="PF00560">
    <property type="entry name" value="LRR_1"/>
    <property type="match status" value="1"/>
</dbReference>
<dbReference type="Pfam" id="PF13860">
    <property type="entry name" value="FlgD_ig"/>
    <property type="match status" value="1"/>
</dbReference>
<dbReference type="NCBIfam" id="TIGR04183">
    <property type="entry name" value="Por_Secre_tail"/>
    <property type="match status" value="1"/>
</dbReference>
<feature type="domain" description="Disease resistance R13L4/SHOC-2-like LRR" evidence="5">
    <location>
        <begin position="235"/>
        <end position="315"/>
    </location>
</feature>
<sequence>MKNCVLVFLALASLVFAQNYSSDSLIVQAILDSNGWNSFTVEEVSNVSGNRIVELKLRGETIYYSIPTYSVWTGWFMYRSITWLPAEIGNLTALEKLDLGGHQLTSLPSTMGNLANLKYLYLDPKHYWDNTKQAHINGAGDIYYGDSLRHKTVSFWSDSLLNTYAANGRINDFSKYRIGSRLPALPATFANLANLIELDISNNPLDSIPSYIGNRTGMIRFWAAGIGLSQFPPQVLNLINLELLNLANNYITSVPSGISALTMLKSLNLSNNEITSLPESMGSLTALSDLLDVSVNELASLPQAIGNFTLLKRLNIDHNMITALPATIGNCASLTRFDAEVNSIASLPSTIGGLVMLDTLFLEWNDLASLPPGIGGLVKIMNLQLMHNNLASLPAELCNLAALAELYIDNNQLTALPDSFGRLSGLTILEATNNKLTDIPASCARLGNMSRVYLSDNLLTSLSSRIGSRTFDLQLNNNLLTSLPPDINANRISVRNNKLTSLPGSIMRSILNSLDVSFNELTALPDSISLAVNLSGIHCAANNITSLPAPFLNLVKVVTMDFHHNNLTVLPDSIGYKMTGLRFVDVRGNSLSTIPASLGKLSNTYLTIFADSNQISWLPDSLIAWRPSTRFYLNFNHLTLAGLPSNLLSITSGFEIQYNRICGATGAINTLLNGKSPNYAATQDCSNTSVADASCVKVLVNSLSQNTPNPFNPSTSINFSLTSPSHVTLQVYDIKGGLVTSLVNTQQQAGSHSVTWDARGLGSGVYYYRLVAGDFKAMKKCIVIK</sequence>
<reference evidence="6 7" key="1">
    <citation type="journal article" date="2016" name="Nat. Commun.">
        <title>Thousands of microbial genomes shed light on interconnected biogeochemical processes in an aquifer system.</title>
        <authorList>
            <person name="Anantharaman K."/>
            <person name="Brown C.T."/>
            <person name="Hug L.A."/>
            <person name="Sharon I."/>
            <person name="Castelle C.J."/>
            <person name="Probst A.J."/>
            <person name="Thomas B.C."/>
            <person name="Singh A."/>
            <person name="Wilkins M.J."/>
            <person name="Karaoz U."/>
            <person name="Brodie E.L."/>
            <person name="Williams K.H."/>
            <person name="Hubbard S.S."/>
            <person name="Banfield J.F."/>
        </authorList>
    </citation>
    <scope>NUCLEOTIDE SEQUENCE [LARGE SCALE GENOMIC DNA]</scope>
</reference>
<evidence type="ECO:0000259" key="5">
    <source>
        <dbReference type="Pfam" id="PF23598"/>
    </source>
</evidence>
<dbReference type="InterPro" id="IPR003591">
    <property type="entry name" value="Leu-rich_rpt_typical-subtyp"/>
</dbReference>
<dbReference type="Proteomes" id="UP000179243">
    <property type="component" value="Unassembled WGS sequence"/>
</dbReference>
<evidence type="ECO:0000313" key="6">
    <source>
        <dbReference type="EMBL" id="OGK05747.1"/>
    </source>
</evidence>
<keyword evidence="3" id="KW-0732">Signal</keyword>
<organism evidence="6 7">
    <name type="scientific">Candidatus Raymondbacteria bacterium RIFOXYD12_FULL_49_13</name>
    <dbReference type="NCBI Taxonomy" id="1817890"/>
    <lineage>
        <taxon>Bacteria</taxon>
        <taxon>Raymondiibacteriota</taxon>
    </lineage>
</organism>
<dbReference type="SMART" id="SM00369">
    <property type="entry name" value="LRR_TYP"/>
    <property type="match status" value="13"/>
</dbReference>
<evidence type="ECO:0000256" key="3">
    <source>
        <dbReference type="SAM" id="SignalP"/>
    </source>
</evidence>
<dbReference type="SUPFAM" id="SSF52058">
    <property type="entry name" value="L domain-like"/>
    <property type="match status" value="2"/>
</dbReference>
<dbReference type="InterPro" id="IPR050216">
    <property type="entry name" value="LRR_domain-containing"/>
</dbReference>
<dbReference type="InterPro" id="IPR032675">
    <property type="entry name" value="LRR_dom_sf"/>
</dbReference>
<keyword evidence="1" id="KW-0433">Leucine-rich repeat</keyword>
<evidence type="ECO:0000256" key="2">
    <source>
        <dbReference type="ARBA" id="ARBA00022737"/>
    </source>
</evidence>
<evidence type="ECO:0000259" key="4">
    <source>
        <dbReference type="Pfam" id="PF13860"/>
    </source>
</evidence>
<dbReference type="PANTHER" id="PTHR48051">
    <property type="match status" value="1"/>
</dbReference>
<evidence type="ECO:0000313" key="7">
    <source>
        <dbReference type="Proteomes" id="UP000179243"/>
    </source>
</evidence>